<feature type="domain" description="DUF4037" evidence="1">
    <location>
        <begin position="83"/>
        <end position="170"/>
    </location>
</feature>
<evidence type="ECO:0000313" key="2">
    <source>
        <dbReference type="EMBL" id="KKL89796.1"/>
    </source>
</evidence>
<protein>
    <recommendedName>
        <fullName evidence="1">DUF4037 domain-containing protein</fullName>
    </recommendedName>
</protein>
<dbReference type="AlphaFoldDB" id="A0A0F9GGW7"/>
<dbReference type="InterPro" id="IPR025117">
    <property type="entry name" value="DUF4037"/>
</dbReference>
<proteinExistence type="predicted"/>
<accession>A0A0F9GGW7</accession>
<comment type="caution">
    <text evidence="2">The sequence shown here is derived from an EMBL/GenBank/DDBJ whole genome shotgun (WGS) entry which is preliminary data.</text>
</comment>
<evidence type="ECO:0000259" key="1">
    <source>
        <dbReference type="Pfam" id="PF13228"/>
    </source>
</evidence>
<gene>
    <name evidence="2" type="ORF">LCGC14_1911080</name>
</gene>
<feature type="non-terminal residue" evidence="2">
    <location>
        <position position="1"/>
    </location>
</feature>
<name>A0A0F9GGW7_9ZZZZ</name>
<dbReference type="Pfam" id="PF13228">
    <property type="entry name" value="DUF4037"/>
    <property type="match status" value="1"/>
</dbReference>
<dbReference type="EMBL" id="LAZR01020187">
    <property type="protein sequence ID" value="KKL89796.1"/>
    <property type="molecule type" value="Genomic_DNA"/>
</dbReference>
<organism evidence="2">
    <name type="scientific">marine sediment metagenome</name>
    <dbReference type="NCBI Taxonomy" id="412755"/>
    <lineage>
        <taxon>unclassified sequences</taxon>
        <taxon>metagenomes</taxon>
        <taxon>ecological metagenomes</taxon>
    </lineage>
</organism>
<sequence length="254" mass="29185">YTTGEVALSDREAVVSELGTVNAELNQAFWEVADGWHDAETGVEVEAVYWRTSWIEKMLDHVLVHHRPSNGYSTAHWHTIRHSVCLQDRNGWFAALQQRSRQPYPEQLQRAIIAWNHPVLGTVTHSYASQIRHAVQRGDSVSINHRLTELLASYFDVLFALNRMTHPGEKRLLDLAAEQCAMVPANMRTQVEAVLRGVPRRRRGNAYIQAKLQERAARYARYGDTVYLQVQRVRPSFPEVLNSRHHRPRVHGSL</sequence>
<reference evidence="2" key="1">
    <citation type="journal article" date="2015" name="Nature">
        <title>Complex archaea that bridge the gap between prokaryotes and eukaryotes.</title>
        <authorList>
            <person name="Spang A."/>
            <person name="Saw J.H."/>
            <person name="Jorgensen S.L."/>
            <person name="Zaremba-Niedzwiedzka K."/>
            <person name="Martijn J."/>
            <person name="Lind A.E."/>
            <person name="van Eijk R."/>
            <person name="Schleper C."/>
            <person name="Guy L."/>
            <person name="Ettema T.J."/>
        </authorList>
    </citation>
    <scope>NUCLEOTIDE SEQUENCE</scope>
</reference>